<accession>A0A0F9KU24</accession>
<gene>
    <name evidence="1" type="ORF">LCGC14_1361630</name>
</gene>
<comment type="caution">
    <text evidence="1">The sequence shown here is derived from an EMBL/GenBank/DDBJ whole genome shotgun (WGS) entry which is preliminary data.</text>
</comment>
<evidence type="ECO:0000313" key="1">
    <source>
        <dbReference type="EMBL" id="KKM78271.1"/>
    </source>
</evidence>
<dbReference type="AlphaFoldDB" id="A0A0F9KU24"/>
<protein>
    <submittedName>
        <fullName evidence="1">Uncharacterized protein</fullName>
    </submittedName>
</protein>
<proteinExistence type="predicted"/>
<organism evidence="1">
    <name type="scientific">marine sediment metagenome</name>
    <dbReference type="NCBI Taxonomy" id="412755"/>
    <lineage>
        <taxon>unclassified sequences</taxon>
        <taxon>metagenomes</taxon>
        <taxon>ecological metagenomes</taxon>
    </lineage>
</organism>
<reference evidence="1" key="1">
    <citation type="journal article" date="2015" name="Nature">
        <title>Complex archaea that bridge the gap between prokaryotes and eukaryotes.</title>
        <authorList>
            <person name="Spang A."/>
            <person name="Saw J.H."/>
            <person name="Jorgensen S.L."/>
            <person name="Zaremba-Niedzwiedzka K."/>
            <person name="Martijn J."/>
            <person name="Lind A.E."/>
            <person name="van Eijk R."/>
            <person name="Schleper C."/>
            <person name="Guy L."/>
            <person name="Ettema T.J."/>
        </authorList>
    </citation>
    <scope>NUCLEOTIDE SEQUENCE</scope>
</reference>
<dbReference type="EMBL" id="LAZR01008516">
    <property type="protein sequence ID" value="KKM78271.1"/>
    <property type="molecule type" value="Genomic_DNA"/>
</dbReference>
<name>A0A0F9KU24_9ZZZZ</name>
<sequence>MAIFTGISRVLYADSKQIYAPQIISLPMSGSGRYGIFNAGWRSEDVDPFSGSLIQNSGSLFDGDLETIVTPSVETNWSIGARMAASGSFRSVILYDSGTIPGWYNSGSNSSVELYVSSANNRWGKCQTFIMPLRDVFSGSIYQTHIQMIA</sequence>